<organism evidence="10">
    <name type="scientific">Tunturiibacter gelidiferens</name>
    <dbReference type="NCBI Taxonomy" id="3069689"/>
    <lineage>
        <taxon>Bacteria</taxon>
        <taxon>Pseudomonadati</taxon>
        <taxon>Acidobacteriota</taxon>
        <taxon>Terriglobia</taxon>
        <taxon>Terriglobales</taxon>
        <taxon>Acidobacteriaceae</taxon>
        <taxon>Tunturiibacter</taxon>
    </lineage>
</organism>
<evidence type="ECO:0000256" key="2">
    <source>
        <dbReference type="ARBA" id="ARBA00022475"/>
    </source>
</evidence>
<dbReference type="InterPro" id="IPR000326">
    <property type="entry name" value="PAP2/HPO"/>
</dbReference>
<evidence type="ECO:0000256" key="6">
    <source>
        <dbReference type="ARBA" id="ARBA00023136"/>
    </source>
</evidence>
<dbReference type="InterPro" id="IPR036938">
    <property type="entry name" value="PAP2/HPO_sf"/>
</dbReference>
<keyword evidence="4" id="KW-0378">Hydrolase</keyword>
<dbReference type="KEGG" id="tgi:RBB81_07135"/>
<dbReference type="SMART" id="SM00014">
    <property type="entry name" value="acidPPc"/>
    <property type="match status" value="1"/>
</dbReference>
<protein>
    <submittedName>
        <fullName evidence="10">Capsule assembly Wzi family protein</fullName>
    </submittedName>
</protein>
<dbReference type="Gene3D" id="1.20.144.10">
    <property type="entry name" value="Phosphatidic acid phosphatase type 2/haloperoxidase"/>
    <property type="match status" value="1"/>
</dbReference>
<evidence type="ECO:0000256" key="3">
    <source>
        <dbReference type="ARBA" id="ARBA00022692"/>
    </source>
</evidence>
<accession>A0AAU7Z579</accession>
<feature type="region of interest" description="Disordered" evidence="7">
    <location>
        <begin position="295"/>
        <end position="327"/>
    </location>
</feature>
<keyword evidence="6" id="KW-0472">Membrane</keyword>
<dbReference type="PANTHER" id="PTHR14969">
    <property type="entry name" value="SPHINGOSINE-1-PHOSPHATE PHOSPHOHYDROLASE"/>
    <property type="match status" value="1"/>
</dbReference>
<feature type="domain" description="Phosphatidic acid phosphatase type 2/haloperoxidase" evidence="9">
    <location>
        <begin position="169"/>
        <end position="281"/>
    </location>
</feature>
<reference evidence="10" key="2">
    <citation type="journal article" date="2024" name="Environ. Microbiol.">
        <title>Genome analysis and description of Tunturibacter gen. nov. expands the diversity of Terriglobia in tundra soils.</title>
        <authorList>
            <person name="Messyasz A."/>
            <person name="Mannisto M.K."/>
            <person name="Kerkhof L.J."/>
            <person name="Haggblom M.M."/>
        </authorList>
    </citation>
    <scope>NUCLEOTIDE SEQUENCE</scope>
    <source>
        <strain evidence="10">M8UP39</strain>
    </source>
</reference>
<dbReference type="InterPro" id="IPR026950">
    <property type="entry name" value="Caps_assemb_Wzi"/>
</dbReference>
<evidence type="ECO:0000256" key="7">
    <source>
        <dbReference type="SAM" id="MobiDB-lite"/>
    </source>
</evidence>
<dbReference type="AlphaFoldDB" id="A0AAU7Z579"/>
<dbReference type="InterPro" id="IPR038636">
    <property type="entry name" value="Wzi_sf"/>
</dbReference>
<evidence type="ECO:0000313" key="10">
    <source>
        <dbReference type="EMBL" id="XCB23689.1"/>
    </source>
</evidence>
<evidence type="ECO:0000256" key="4">
    <source>
        <dbReference type="ARBA" id="ARBA00022801"/>
    </source>
</evidence>
<comment type="subcellular location">
    <subcellularLocation>
        <location evidence="1">Cell membrane</location>
        <topology evidence="1">Multi-pass membrane protein</topology>
    </subcellularLocation>
</comment>
<reference evidence="10" key="1">
    <citation type="submission" date="2023-08" db="EMBL/GenBank/DDBJ databases">
        <authorList>
            <person name="Messyasz A."/>
            <person name="Mannisto M.K."/>
            <person name="Kerkhof L.J."/>
            <person name="Haggblom M."/>
        </authorList>
    </citation>
    <scope>NUCLEOTIDE SEQUENCE</scope>
    <source>
        <strain evidence="10">M8UP39</strain>
    </source>
</reference>
<dbReference type="EMBL" id="CP132938">
    <property type="protein sequence ID" value="XCB23689.1"/>
    <property type="molecule type" value="Genomic_DNA"/>
</dbReference>
<sequence>MLVAHPKPGRYFRLAALLLLSIGRSCFAQDAASEPPAANVPADSSSSLPDAPEPQVAGNPGSKPTGAKAVSEDITFAGTPRRLLADQKAIWTSPLHLRPSDAIWLAPLAATTGVLIGSDQHTMTSLININANDRSKFNTFSNAGVAALGALPASMYLWSLFNDAPQAHETGLLAGEALADSLAVSEVGKFVFLRDRPLVNNAKGDFFSSSPSAAGFPSNHATAAWALASVVGDEYPGWITRTAVYGLAAGVSVSRVLAEQHFPSDVLIGSATGWLIGHYVYRAHHNFSLNPFNSKPLPDDFGKPRTQKTQQTNGAAQPVSGATQPVPVAHHPPRLFTEDDDPDTIGSTNVPMDSWVYPALERLAAMGFIPGQSSSIRPWTRQECLRQLKLAEDQVDMDQYNSPGLVSEARRLVADLHAEFETEPNYYESLSLESVYGRYGTIAGPALADSFHFGQTWWNDFGRPLGRGSSAILGYSVRAHHGRLFFYDRQELQHSPGNPAESPAINQLINVLDRISPDSDPVIQPIAERAAYNRQRPIELYGGVAFAGNELSFGKQELYWGPTTMGPLAFSSNAEPTYSLRLVSTRPHPFPLVPSLGTYRFDVVLGKLSGHSYPARPWYNGQKVDFNFGDNLEISFTRWSIFWGVGHPITPHSFKANIFSFNSTGNITTGNGGSGGYGDREDPGDRKSNFDFTYRLPFLRRLVTLYADAYSDDDPSPIAAPRRAVWNPGIYFARLPFLPHMDLRVEAVSSEGLAHDYGGTHFFINNQYLDGNTNKGFLLGNAVGRDARAIEARSGYWFSARTRVEAGYRQSWGGNLFLPNGGRITDGFVNGSYAINRHWQAQIFTQYERFLIPSYMSGSQHNTSGWFQIAWTPELHLHR</sequence>
<evidence type="ECO:0000256" key="5">
    <source>
        <dbReference type="ARBA" id="ARBA00022989"/>
    </source>
</evidence>
<gene>
    <name evidence="10" type="ORF">RBB81_07135</name>
</gene>
<feature type="chain" id="PRO_5044020506" evidence="8">
    <location>
        <begin position="29"/>
        <end position="879"/>
    </location>
</feature>
<evidence type="ECO:0000256" key="8">
    <source>
        <dbReference type="SAM" id="SignalP"/>
    </source>
</evidence>
<dbReference type="SUPFAM" id="SSF48317">
    <property type="entry name" value="Acid phosphatase/Vanadium-dependent haloperoxidase"/>
    <property type="match status" value="1"/>
</dbReference>
<dbReference type="Gene3D" id="2.40.160.130">
    <property type="entry name" value="Capsule assembly protein Wzi"/>
    <property type="match status" value="1"/>
</dbReference>
<keyword evidence="3" id="KW-0812">Transmembrane</keyword>
<proteinExistence type="predicted"/>
<dbReference type="CDD" id="cd03394">
    <property type="entry name" value="PAP2_like_5"/>
    <property type="match status" value="1"/>
</dbReference>
<name>A0AAU7Z579_9BACT</name>
<dbReference type="Pfam" id="PF01569">
    <property type="entry name" value="PAP2"/>
    <property type="match status" value="1"/>
</dbReference>
<dbReference type="Pfam" id="PF14052">
    <property type="entry name" value="Caps_assemb_Wzi"/>
    <property type="match status" value="1"/>
</dbReference>
<evidence type="ECO:0000259" key="9">
    <source>
        <dbReference type="SMART" id="SM00014"/>
    </source>
</evidence>
<feature type="compositionally biased region" description="Low complexity" evidence="7">
    <location>
        <begin position="41"/>
        <end position="54"/>
    </location>
</feature>
<feature type="signal peptide" evidence="8">
    <location>
        <begin position="1"/>
        <end position="28"/>
    </location>
</feature>
<dbReference type="GO" id="GO:0005886">
    <property type="term" value="C:plasma membrane"/>
    <property type="evidence" value="ECO:0007669"/>
    <property type="project" value="UniProtKB-SubCell"/>
</dbReference>
<keyword evidence="2" id="KW-1003">Cell membrane</keyword>
<dbReference type="GO" id="GO:0016787">
    <property type="term" value="F:hydrolase activity"/>
    <property type="evidence" value="ECO:0007669"/>
    <property type="project" value="UniProtKB-KW"/>
</dbReference>
<keyword evidence="8" id="KW-0732">Signal</keyword>
<evidence type="ECO:0000256" key="1">
    <source>
        <dbReference type="ARBA" id="ARBA00004651"/>
    </source>
</evidence>
<keyword evidence="5" id="KW-1133">Transmembrane helix</keyword>
<dbReference type="PANTHER" id="PTHR14969:SF62">
    <property type="entry name" value="DECAPRENYLPHOSPHORYL-5-PHOSPHORIBOSE PHOSPHATASE RV3807C-RELATED"/>
    <property type="match status" value="1"/>
</dbReference>
<feature type="compositionally biased region" description="Polar residues" evidence="7">
    <location>
        <begin position="307"/>
        <end position="323"/>
    </location>
</feature>
<feature type="region of interest" description="Disordered" evidence="7">
    <location>
        <begin position="34"/>
        <end position="69"/>
    </location>
</feature>
<dbReference type="RefSeq" id="WP_353073212.1">
    <property type="nucleotide sequence ID" value="NZ_CP132938.1"/>
</dbReference>